<feature type="transmembrane region" description="Helical" evidence="5">
    <location>
        <begin position="105"/>
        <end position="126"/>
    </location>
</feature>
<keyword evidence="4 5" id="KW-0472">Membrane</keyword>
<dbReference type="OrthoDB" id="9786643at2"/>
<evidence type="ECO:0000256" key="4">
    <source>
        <dbReference type="ARBA" id="ARBA00023136"/>
    </source>
</evidence>
<dbReference type="RefSeq" id="WP_055175710.1">
    <property type="nucleotide sequence ID" value="NZ_JAUSQY010000001.1"/>
</dbReference>
<dbReference type="PATRIC" id="fig|1544413.3.peg.507"/>
<feature type="transmembrane region" description="Helical" evidence="5">
    <location>
        <begin position="138"/>
        <end position="161"/>
    </location>
</feature>
<feature type="transmembrane region" description="Helical" evidence="5">
    <location>
        <begin position="21"/>
        <end position="45"/>
    </location>
</feature>
<protein>
    <submittedName>
        <fullName evidence="7">ABC-2 type transporter</fullName>
    </submittedName>
</protein>
<sequence length="258" mass="26561">MWRESRMAVALRVARTSAPSLRTVGTALTTLAFIPLLEVALLVTVARSFDVPGAATVAYAGFVVSALGMVVGQVVGAVVRDRGIGVVEEALAVAPWSLTYWGGKLFLPAGIALLTSAMGCLVVWAVEPSHSARVLGVALLGVFMAVLVGCCVGLACCAVALTGRDPFMAANVLGALLPVTAGVIAPLSSYPGWLQPVSAVLPGTWLVQWLRDATSGQASAWPLVAEASIAIAWALGGVAGLYVAWSRMRSGKYSGEVL</sequence>
<evidence type="ECO:0000256" key="1">
    <source>
        <dbReference type="ARBA" id="ARBA00004141"/>
    </source>
</evidence>
<dbReference type="Proteomes" id="UP000050488">
    <property type="component" value="Unassembled WGS sequence"/>
</dbReference>
<dbReference type="InterPro" id="IPR013525">
    <property type="entry name" value="ABC2_TM"/>
</dbReference>
<reference evidence="7 8" key="1">
    <citation type="submission" date="2015-10" db="EMBL/GenBank/DDBJ databases">
        <title>Corynebacteirum lowii and Corynebacterium oculi species nova, derived from human clinical disease and and emended description of Corynebacterium mastiditis.</title>
        <authorList>
            <person name="Bernard K."/>
            <person name="Pacheco A.L."/>
            <person name="Mcdougall C."/>
            <person name="Burtx T."/>
            <person name="Weibe D."/>
            <person name="Tyler S."/>
            <person name="Olson A.B."/>
            <person name="Cnockaert M."/>
            <person name="Eguchi H."/>
            <person name="Kuwahara T."/>
            <person name="Nakayama-Imaohji H."/>
            <person name="Boudewijins M."/>
            <person name="Van Hoecke F."/>
            <person name="Bernier A.-M."/>
            <person name="Vandamme P."/>
        </authorList>
    </citation>
    <scope>NUCLEOTIDE SEQUENCE [LARGE SCALE GENOMIC DNA]</scope>
    <source>
        <strain evidence="7 8">NML 130206</strain>
    </source>
</reference>
<dbReference type="GO" id="GO:0016020">
    <property type="term" value="C:membrane"/>
    <property type="evidence" value="ECO:0007669"/>
    <property type="project" value="UniProtKB-SubCell"/>
</dbReference>
<evidence type="ECO:0000313" key="7">
    <source>
        <dbReference type="EMBL" id="KQB87443.1"/>
    </source>
</evidence>
<organism evidence="7 8">
    <name type="scientific">Corynebacterium lowii</name>
    <dbReference type="NCBI Taxonomy" id="1544413"/>
    <lineage>
        <taxon>Bacteria</taxon>
        <taxon>Bacillati</taxon>
        <taxon>Actinomycetota</taxon>
        <taxon>Actinomycetes</taxon>
        <taxon>Mycobacteriales</taxon>
        <taxon>Corynebacteriaceae</taxon>
        <taxon>Corynebacterium</taxon>
    </lineage>
</organism>
<keyword evidence="2 5" id="KW-0812">Transmembrane</keyword>
<dbReference type="GO" id="GO:0140359">
    <property type="term" value="F:ABC-type transporter activity"/>
    <property type="evidence" value="ECO:0007669"/>
    <property type="project" value="InterPro"/>
</dbReference>
<dbReference type="EMBL" id="LKEV01000001">
    <property type="protein sequence ID" value="KQB87443.1"/>
    <property type="molecule type" value="Genomic_DNA"/>
</dbReference>
<feature type="transmembrane region" description="Helical" evidence="5">
    <location>
        <begin position="57"/>
        <end position="79"/>
    </location>
</feature>
<dbReference type="AlphaFoldDB" id="A0A0Q0UGF0"/>
<dbReference type="PANTHER" id="PTHR43027:SF1">
    <property type="entry name" value="DOXORUBICIN RESISTANCE ABC TRANSPORTER PERMEASE PROTEIN DRRC-RELATED"/>
    <property type="match status" value="1"/>
</dbReference>
<dbReference type="STRING" id="1544413.Clow_00502"/>
<evidence type="ECO:0000313" key="8">
    <source>
        <dbReference type="Proteomes" id="UP000050488"/>
    </source>
</evidence>
<keyword evidence="3 5" id="KW-1133">Transmembrane helix</keyword>
<feature type="domain" description="ABC-2 type transporter transmembrane" evidence="6">
    <location>
        <begin position="56"/>
        <end position="212"/>
    </location>
</feature>
<dbReference type="InterPro" id="IPR052902">
    <property type="entry name" value="ABC-2_transporter"/>
</dbReference>
<evidence type="ECO:0000259" key="6">
    <source>
        <dbReference type="Pfam" id="PF01061"/>
    </source>
</evidence>
<dbReference type="Pfam" id="PF01061">
    <property type="entry name" value="ABC2_membrane"/>
    <property type="match status" value="1"/>
</dbReference>
<feature type="transmembrane region" description="Helical" evidence="5">
    <location>
        <begin position="168"/>
        <end position="187"/>
    </location>
</feature>
<evidence type="ECO:0000256" key="5">
    <source>
        <dbReference type="SAM" id="Phobius"/>
    </source>
</evidence>
<dbReference type="PANTHER" id="PTHR43027">
    <property type="entry name" value="DOXORUBICIN RESISTANCE ABC TRANSPORTER PERMEASE PROTEIN DRRC-RELATED"/>
    <property type="match status" value="1"/>
</dbReference>
<proteinExistence type="predicted"/>
<evidence type="ECO:0000256" key="3">
    <source>
        <dbReference type="ARBA" id="ARBA00022989"/>
    </source>
</evidence>
<evidence type="ECO:0000256" key="2">
    <source>
        <dbReference type="ARBA" id="ARBA00022692"/>
    </source>
</evidence>
<accession>A0A0Q0UGF0</accession>
<comment type="subcellular location">
    <subcellularLocation>
        <location evidence="1">Membrane</location>
        <topology evidence="1">Multi-pass membrane protein</topology>
    </subcellularLocation>
</comment>
<feature type="transmembrane region" description="Helical" evidence="5">
    <location>
        <begin position="220"/>
        <end position="245"/>
    </location>
</feature>
<keyword evidence="8" id="KW-1185">Reference proteome</keyword>
<name>A0A0Q0UGF0_9CORY</name>
<comment type="caution">
    <text evidence="7">The sequence shown here is derived from an EMBL/GenBank/DDBJ whole genome shotgun (WGS) entry which is preliminary data.</text>
</comment>
<gene>
    <name evidence="7" type="ORF">Clow_00502</name>
</gene>